<dbReference type="GO" id="GO:0005829">
    <property type="term" value="C:cytosol"/>
    <property type="evidence" value="ECO:0007669"/>
    <property type="project" value="TreeGrafter"/>
</dbReference>
<proteinExistence type="predicted"/>
<dbReference type="SUPFAM" id="SSF53590">
    <property type="entry name" value="Nucleoside hydrolase"/>
    <property type="match status" value="1"/>
</dbReference>
<dbReference type="RefSeq" id="WP_097904172.1">
    <property type="nucleotide sequence ID" value="NZ_NVLK01000026.1"/>
</dbReference>
<accession>A0A2A7HX20</accession>
<sequence length="316" mass="35505">MSKKVLIFCDPGIDDTIALLLAFFIDEIEIVGIVADYGNVPKEMAVQNAHFLKQKSRNGDMKIFGGSEHPLNGSPPAFFTDVHGKEGLGPIIPNEKLQNGEMENFFEVIPLIEQYKDELVIVSLGRLTSLAILFILCKNLMQQIQSYYVMGGSFLHPGNVTPISEANFYGDPIAANIVLQSASNMYIYPLNVTQYSIVTPDMAEYIEAKGKAPLVKPLFDHYYYGYYKGTLPHLKGSPFHDTIPILALFDNSMFTYHQSPIIVMTESYAQGASIGEFRSLVQPKPFIDLPSHQIAIDFDYNRFFKHFMSLMTGEKF</sequence>
<evidence type="ECO:0000256" key="1">
    <source>
        <dbReference type="ARBA" id="ARBA00022801"/>
    </source>
</evidence>
<evidence type="ECO:0000313" key="4">
    <source>
        <dbReference type="EMBL" id="PEC21498.1"/>
    </source>
</evidence>
<dbReference type="Gene3D" id="3.90.245.10">
    <property type="entry name" value="Ribonucleoside hydrolase-like"/>
    <property type="match status" value="1"/>
</dbReference>
<evidence type="ECO:0000256" key="2">
    <source>
        <dbReference type="ARBA" id="ARBA00023295"/>
    </source>
</evidence>
<dbReference type="FunFam" id="3.90.245.10:FF:000005">
    <property type="entry name" value="Inosine-uridine preferring nucleoside hydrolase"/>
    <property type="match status" value="1"/>
</dbReference>
<protein>
    <submittedName>
        <fullName evidence="4">Nucleoside hydrolase</fullName>
    </submittedName>
</protein>
<dbReference type="CDD" id="cd00455">
    <property type="entry name" value="nuc_hydro"/>
    <property type="match status" value="1"/>
</dbReference>
<dbReference type="GO" id="GO:0006152">
    <property type="term" value="P:purine nucleoside catabolic process"/>
    <property type="evidence" value="ECO:0007669"/>
    <property type="project" value="TreeGrafter"/>
</dbReference>
<dbReference type="GO" id="GO:0008477">
    <property type="term" value="F:purine nucleosidase activity"/>
    <property type="evidence" value="ECO:0007669"/>
    <property type="project" value="TreeGrafter"/>
</dbReference>
<dbReference type="EMBL" id="NVLK01000026">
    <property type="protein sequence ID" value="PEC21498.1"/>
    <property type="molecule type" value="Genomic_DNA"/>
</dbReference>
<keyword evidence="2" id="KW-0326">Glycosidase</keyword>
<name>A0A2A7HX20_BACCE</name>
<keyword evidence="1 4" id="KW-0378">Hydrolase</keyword>
<dbReference type="AlphaFoldDB" id="A0A2A7HX20"/>
<evidence type="ECO:0000313" key="5">
    <source>
        <dbReference type="Proteomes" id="UP000220006"/>
    </source>
</evidence>
<organism evidence="4 5">
    <name type="scientific">Bacillus cereus</name>
    <dbReference type="NCBI Taxonomy" id="1396"/>
    <lineage>
        <taxon>Bacteria</taxon>
        <taxon>Bacillati</taxon>
        <taxon>Bacillota</taxon>
        <taxon>Bacilli</taxon>
        <taxon>Bacillales</taxon>
        <taxon>Bacillaceae</taxon>
        <taxon>Bacillus</taxon>
        <taxon>Bacillus cereus group</taxon>
    </lineage>
</organism>
<dbReference type="Pfam" id="PF01156">
    <property type="entry name" value="IU_nuc_hydro"/>
    <property type="match status" value="1"/>
</dbReference>
<dbReference type="InterPro" id="IPR036452">
    <property type="entry name" value="Ribo_hydro-like"/>
</dbReference>
<comment type="caution">
    <text evidence="4">The sequence shown here is derived from an EMBL/GenBank/DDBJ whole genome shotgun (WGS) entry which is preliminary data.</text>
</comment>
<dbReference type="Proteomes" id="UP000220006">
    <property type="component" value="Unassembled WGS sequence"/>
</dbReference>
<dbReference type="InterPro" id="IPR001910">
    <property type="entry name" value="Inosine/uridine_hydrolase_dom"/>
</dbReference>
<gene>
    <name evidence="4" type="ORF">COM96_13135</name>
</gene>
<dbReference type="InterPro" id="IPR023186">
    <property type="entry name" value="IUNH"/>
</dbReference>
<evidence type="ECO:0000259" key="3">
    <source>
        <dbReference type="Pfam" id="PF01156"/>
    </source>
</evidence>
<reference evidence="4 5" key="1">
    <citation type="submission" date="2017-09" db="EMBL/GenBank/DDBJ databases">
        <title>Large-scale bioinformatics analysis of Bacillus genomes uncovers conserved roles of natural products in bacterial physiology.</title>
        <authorList>
            <consortium name="Agbiome Team Llc"/>
            <person name="Bleich R.M."/>
            <person name="Grubbs K.J."/>
            <person name="Santa Maria K.C."/>
            <person name="Allen S.E."/>
            <person name="Farag S."/>
            <person name="Shank E.A."/>
            <person name="Bowers A."/>
        </authorList>
    </citation>
    <scope>NUCLEOTIDE SEQUENCE [LARGE SCALE GENOMIC DNA]</scope>
    <source>
        <strain evidence="4 5">AFS096845</strain>
    </source>
</reference>
<dbReference type="PANTHER" id="PTHR12304:SF4">
    <property type="entry name" value="URIDINE NUCLEOSIDASE"/>
    <property type="match status" value="1"/>
</dbReference>
<dbReference type="PANTHER" id="PTHR12304">
    <property type="entry name" value="INOSINE-URIDINE PREFERRING NUCLEOSIDE HYDROLASE"/>
    <property type="match status" value="1"/>
</dbReference>
<feature type="domain" description="Inosine/uridine-preferring nucleoside hydrolase" evidence="3">
    <location>
        <begin position="5"/>
        <end position="304"/>
    </location>
</feature>